<dbReference type="AlphaFoldDB" id="A0AAW0YY37"/>
<dbReference type="GO" id="GO:0001671">
    <property type="term" value="F:ATPase activator activity"/>
    <property type="evidence" value="ECO:0007669"/>
    <property type="project" value="InterPro"/>
</dbReference>
<feature type="domain" description="J" evidence="3">
    <location>
        <begin position="126"/>
        <end position="200"/>
    </location>
</feature>
<keyword evidence="2" id="KW-0143">Chaperone</keyword>
<evidence type="ECO:0000313" key="4">
    <source>
        <dbReference type="EMBL" id="KAK8853213.1"/>
    </source>
</evidence>
<dbReference type="GO" id="GO:0051087">
    <property type="term" value="F:protein-folding chaperone binding"/>
    <property type="evidence" value="ECO:0007669"/>
    <property type="project" value="InterPro"/>
</dbReference>
<dbReference type="PANTHER" id="PTHR14021">
    <property type="entry name" value="IRON-SULFUR CLUSTER CO-CHAPERONE PROTEIN HSCB"/>
    <property type="match status" value="1"/>
</dbReference>
<sequence>MILRLSPLSSASTLSSLSTRSISQISPRSCLSPRPQSQSHRIQRAAAAEASKRYNSTSTSTPPTRACPTCQRQIPLPLSPCPSCSTLLPLPTSLSHHSMLYLSSPVLASSSSAGSGTGTGLGGQLDLVAELATISAHGYGLDKADLRSKWVRRQRELHPDKYSSKGDKAVDMARELSGRVNEAYNVLGDELKRAEYLLSIHQQGPEETDKIDDPLLLAEILEAREELEDASSPDEIESIRSSNREKVSDLIQSLTTAFSQTPPNLDEAKILAVQLRYWQGLEKAAKERVVE</sequence>
<evidence type="ECO:0000313" key="5">
    <source>
        <dbReference type="Proteomes" id="UP001388673"/>
    </source>
</evidence>
<evidence type="ECO:0000256" key="2">
    <source>
        <dbReference type="ARBA" id="ARBA00023186"/>
    </source>
</evidence>
<accession>A0AAW0YY37</accession>
<evidence type="ECO:0000259" key="3">
    <source>
        <dbReference type="PROSITE" id="PS50076"/>
    </source>
</evidence>
<evidence type="ECO:0000256" key="1">
    <source>
        <dbReference type="ARBA" id="ARBA00010476"/>
    </source>
</evidence>
<name>A0AAW0YY37_9TREE</name>
<dbReference type="GO" id="GO:0051259">
    <property type="term" value="P:protein complex oligomerization"/>
    <property type="evidence" value="ECO:0007669"/>
    <property type="project" value="InterPro"/>
</dbReference>
<dbReference type="KEGG" id="kne:92181173"/>
<protein>
    <submittedName>
        <fullName evidence="4">Fe-S protein assembly co-chaperone HscB</fullName>
    </submittedName>
</protein>
<dbReference type="PANTHER" id="PTHR14021:SF15">
    <property type="entry name" value="IRON-SULFUR CLUSTER CO-CHAPERONE PROTEIN HSCB"/>
    <property type="match status" value="1"/>
</dbReference>
<keyword evidence="5" id="KW-1185">Reference proteome</keyword>
<dbReference type="Pfam" id="PF07743">
    <property type="entry name" value="HSCB_C"/>
    <property type="match status" value="1"/>
</dbReference>
<proteinExistence type="inferred from homology"/>
<dbReference type="Gene3D" id="1.10.287.110">
    <property type="entry name" value="DnaJ domain"/>
    <property type="match status" value="1"/>
</dbReference>
<dbReference type="Proteomes" id="UP001388673">
    <property type="component" value="Unassembled WGS sequence"/>
</dbReference>
<organism evidence="4 5">
    <name type="scientific">Kwoniella newhampshirensis</name>
    <dbReference type="NCBI Taxonomy" id="1651941"/>
    <lineage>
        <taxon>Eukaryota</taxon>
        <taxon>Fungi</taxon>
        <taxon>Dikarya</taxon>
        <taxon>Basidiomycota</taxon>
        <taxon>Agaricomycotina</taxon>
        <taxon>Tremellomycetes</taxon>
        <taxon>Tremellales</taxon>
        <taxon>Cryptococcaceae</taxon>
        <taxon>Kwoniella</taxon>
    </lineage>
</organism>
<dbReference type="InterPro" id="IPR036386">
    <property type="entry name" value="HscB_C_sf"/>
</dbReference>
<dbReference type="SUPFAM" id="SSF46565">
    <property type="entry name" value="Chaperone J-domain"/>
    <property type="match status" value="1"/>
</dbReference>
<dbReference type="GO" id="GO:0044571">
    <property type="term" value="P:[2Fe-2S] cluster assembly"/>
    <property type="evidence" value="ECO:0007669"/>
    <property type="project" value="InterPro"/>
</dbReference>
<gene>
    <name evidence="4" type="ORF">IAR55_003915</name>
</gene>
<comment type="similarity">
    <text evidence="1">Belongs to the HscB family.</text>
</comment>
<dbReference type="InterPro" id="IPR036869">
    <property type="entry name" value="J_dom_sf"/>
</dbReference>
<dbReference type="GeneID" id="92181173"/>
<dbReference type="RefSeq" id="XP_066802399.1">
    <property type="nucleotide sequence ID" value="XM_066947020.1"/>
</dbReference>
<dbReference type="SUPFAM" id="SSF47144">
    <property type="entry name" value="HSC20 (HSCB), C-terminal oligomerisation domain"/>
    <property type="match status" value="1"/>
</dbReference>
<reference evidence="4 5" key="1">
    <citation type="journal article" date="2024" name="bioRxiv">
        <title>Comparative genomics of Cryptococcus and Kwoniella reveals pathogenesis evolution and contrasting karyotype dynamics via intercentromeric recombination or chromosome fusion.</title>
        <authorList>
            <person name="Coelho M.A."/>
            <person name="David-Palma M."/>
            <person name="Shea T."/>
            <person name="Bowers K."/>
            <person name="McGinley-Smith S."/>
            <person name="Mohammad A.W."/>
            <person name="Gnirke A."/>
            <person name="Yurkov A.M."/>
            <person name="Nowrousian M."/>
            <person name="Sun S."/>
            <person name="Cuomo C.A."/>
            <person name="Heitman J."/>
        </authorList>
    </citation>
    <scope>NUCLEOTIDE SEQUENCE [LARGE SCALE GENOMIC DNA]</scope>
    <source>
        <strain evidence="4 5">CBS 13917</strain>
    </source>
</reference>
<dbReference type="InterPro" id="IPR004640">
    <property type="entry name" value="HscB"/>
</dbReference>
<dbReference type="InterPro" id="IPR009073">
    <property type="entry name" value="HscB_oligo_C"/>
</dbReference>
<dbReference type="InterPro" id="IPR001623">
    <property type="entry name" value="DnaJ_domain"/>
</dbReference>
<dbReference type="GO" id="GO:0005739">
    <property type="term" value="C:mitochondrion"/>
    <property type="evidence" value="ECO:0007669"/>
    <property type="project" value="TreeGrafter"/>
</dbReference>
<dbReference type="EMBL" id="JBCAWK010000007">
    <property type="protein sequence ID" value="KAK8853213.1"/>
    <property type="molecule type" value="Genomic_DNA"/>
</dbReference>
<comment type="caution">
    <text evidence="4">The sequence shown here is derived from an EMBL/GenBank/DDBJ whole genome shotgun (WGS) entry which is preliminary data.</text>
</comment>
<dbReference type="PROSITE" id="PS50076">
    <property type="entry name" value="DNAJ_2"/>
    <property type="match status" value="1"/>
</dbReference>
<dbReference type="Gene3D" id="1.20.1280.20">
    <property type="entry name" value="HscB, C-terminal domain"/>
    <property type="match status" value="1"/>
</dbReference>
<dbReference type="NCBIfam" id="TIGR00714">
    <property type="entry name" value="hscB"/>
    <property type="match status" value="1"/>
</dbReference>
<dbReference type="CDD" id="cd06257">
    <property type="entry name" value="DnaJ"/>
    <property type="match status" value="1"/>
</dbReference>